<dbReference type="OrthoDB" id="3067340at2759"/>
<dbReference type="EMBL" id="KN817800">
    <property type="protein sequence ID" value="KJA13033.1"/>
    <property type="molecule type" value="Genomic_DNA"/>
</dbReference>
<gene>
    <name evidence="1" type="ORF">HYPSUDRAFT_209881</name>
</gene>
<evidence type="ECO:0000313" key="2">
    <source>
        <dbReference type="Proteomes" id="UP000054270"/>
    </source>
</evidence>
<sequence>MLRVEWFNQHTISDYLQKKFGLFLIDYLRNLGNYFALGKDDDLRNILKLSGALISGSCALLPLHPDLFTPNDIDFYVDNTAKHFILRKFLAENRYALILEHTSLMQPAYPQQLVHHVKLHHNKEHNKVVQIICSKKNAAANAIIDFHSTVVMNFISADGLVSLYPNETLSGHGIRLQSTANAEMAFNKYTARGFVLHPQCNLERNDPIYNLTDLHDKSTLFLPFLHADRSTLQHMSWILPFRPVDTTQHGEPGLVVNESGYPAQSLVLNQMDVI</sequence>
<dbReference type="AlphaFoldDB" id="A0A0D2LQD8"/>
<proteinExistence type="predicted"/>
<accession>A0A0D2LQD8</accession>
<dbReference type="Proteomes" id="UP000054270">
    <property type="component" value="Unassembled WGS sequence"/>
</dbReference>
<reference evidence="2" key="1">
    <citation type="submission" date="2014-04" db="EMBL/GenBank/DDBJ databases">
        <title>Evolutionary Origins and Diversification of the Mycorrhizal Mutualists.</title>
        <authorList>
            <consortium name="DOE Joint Genome Institute"/>
            <consortium name="Mycorrhizal Genomics Consortium"/>
            <person name="Kohler A."/>
            <person name="Kuo A."/>
            <person name="Nagy L.G."/>
            <person name="Floudas D."/>
            <person name="Copeland A."/>
            <person name="Barry K.W."/>
            <person name="Cichocki N."/>
            <person name="Veneault-Fourrey C."/>
            <person name="LaButti K."/>
            <person name="Lindquist E.A."/>
            <person name="Lipzen A."/>
            <person name="Lundell T."/>
            <person name="Morin E."/>
            <person name="Murat C."/>
            <person name="Riley R."/>
            <person name="Ohm R."/>
            <person name="Sun H."/>
            <person name="Tunlid A."/>
            <person name="Henrissat B."/>
            <person name="Grigoriev I.V."/>
            <person name="Hibbett D.S."/>
            <person name="Martin F."/>
        </authorList>
    </citation>
    <scope>NUCLEOTIDE SEQUENCE [LARGE SCALE GENOMIC DNA]</scope>
    <source>
        <strain evidence="2">FD-334 SS-4</strain>
    </source>
</reference>
<organism evidence="1 2">
    <name type="scientific">Hypholoma sublateritium (strain FD-334 SS-4)</name>
    <dbReference type="NCBI Taxonomy" id="945553"/>
    <lineage>
        <taxon>Eukaryota</taxon>
        <taxon>Fungi</taxon>
        <taxon>Dikarya</taxon>
        <taxon>Basidiomycota</taxon>
        <taxon>Agaricomycotina</taxon>
        <taxon>Agaricomycetes</taxon>
        <taxon>Agaricomycetidae</taxon>
        <taxon>Agaricales</taxon>
        <taxon>Agaricineae</taxon>
        <taxon>Strophariaceae</taxon>
        <taxon>Hypholoma</taxon>
    </lineage>
</organism>
<name>A0A0D2LQD8_HYPSF</name>
<protein>
    <submittedName>
        <fullName evidence="1">Uncharacterized protein</fullName>
    </submittedName>
</protein>
<keyword evidence="2" id="KW-1185">Reference proteome</keyword>
<evidence type="ECO:0000313" key="1">
    <source>
        <dbReference type="EMBL" id="KJA13033.1"/>
    </source>
</evidence>